<dbReference type="Proteomes" id="UP000693715">
    <property type="component" value="Chromosome"/>
</dbReference>
<proteinExistence type="predicted"/>
<organism evidence="1 2">
    <name type="scientific">Photorhabdus akhurstii</name>
    <dbReference type="NCBI Taxonomy" id="171438"/>
    <lineage>
        <taxon>Bacteria</taxon>
        <taxon>Pseudomonadati</taxon>
        <taxon>Pseudomonadota</taxon>
        <taxon>Gammaproteobacteria</taxon>
        <taxon>Enterobacterales</taxon>
        <taxon>Morganellaceae</taxon>
        <taxon>Photorhabdus</taxon>
    </lineage>
</organism>
<reference evidence="1 2" key="1">
    <citation type="submission" date="2017-03" db="EMBL/GenBank/DDBJ databases">
        <title>Genome comparison of Photorhabdus luminescens strain 0813-124 phase variants.</title>
        <authorList>
            <person name="Chien C.-C."/>
            <person name="Chen W.-J."/>
            <person name="Shih M.-C."/>
            <person name="Hsieh F.-C."/>
        </authorList>
    </citation>
    <scope>NUCLEOTIDE SEQUENCE [LARGE SCALE GENOMIC DNA]</scope>
    <source>
        <strain evidence="1 2">0813-124 phase II</strain>
    </source>
</reference>
<protein>
    <submittedName>
        <fullName evidence="1">Uncharacterized protein</fullName>
    </submittedName>
</protein>
<evidence type="ECO:0000313" key="2">
    <source>
        <dbReference type="Proteomes" id="UP000693715"/>
    </source>
</evidence>
<dbReference type="EMBL" id="CP020335">
    <property type="protein sequence ID" value="QXF33500.1"/>
    <property type="molecule type" value="Genomic_DNA"/>
</dbReference>
<name>A0ABX8LU96_9GAMM</name>
<accession>A0ABX8LU96</accession>
<gene>
    <name evidence="1" type="ORF">B0X70_10355</name>
</gene>
<keyword evidence="2" id="KW-1185">Reference proteome</keyword>
<sequence length="62" mass="7464">MRISAGRRMEVPNSLTVGLMELFYLSGLNEGEEDYLNRYHLSEIVERFDKAPTRVHFYWIRR</sequence>
<evidence type="ECO:0000313" key="1">
    <source>
        <dbReference type="EMBL" id="QXF33500.1"/>
    </source>
</evidence>